<proteinExistence type="predicted"/>
<evidence type="ECO:0000313" key="5">
    <source>
        <dbReference type="EMBL" id="CAL1167602.1"/>
    </source>
</evidence>
<name>A0A9P1DPI3_9DINO</name>
<feature type="compositionally biased region" description="Polar residues" evidence="2">
    <location>
        <begin position="1957"/>
        <end position="1966"/>
    </location>
</feature>
<feature type="region of interest" description="Disordered" evidence="2">
    <location>
        <begin position="1"/>
        <end position="20"/>
    </location>
</feature>
<keyword evidence="7" id="KW-1185">Reference proteome</keyword>
<feature type="compositionally biased region" description="Acidic residues" evidence="2">
    <location>
        <begin position="1066"/>
        <end position="1075"/>
    </location>
</feature>
<gene>
    <name evidence="4" type="ORF">C1SCF055_LOCUS39142</name>
</gene>
<comment type="caution">
    <text evidence="4">The sequence shown here is derived from an EMBL/GenBank/DDBJ whole genome shotgun (WGS) entry which is preliminary data.</text>
</comment>
<dbReference type="InterPro" id="IPR043502">
    <property type="entry name" value="DNA/RNA_pol_sf"/>
</dbReference>
<feature type="region of interest" description="Disordered" evidence="2">
    <location>
        <begin position="1957"/>
        <end position="2053"/>
    </location>
</feature>
<evidence type="ECO:0000313" key="4">
    <source>
        <dbReference type="EMBL" id="CAI4014227.1"/>
    </source>
</evidence>
<protein>
    <submittedName>
        <fullName evidence="6">Retrovirus-related Pol polyprotein from transposon TNT 1-94</fullName>
    </submittedName>
</protein>
<dbReference type="SUPFAM" id="SSF56672">
    <property type="entry name" value="DNA/RNA polymerases"/>
    <property type="match status" value="1"/>
</dbReference>
<organism evidence="4">
    <name type="scientific">Cladocopium goreaui</name>
    <dbReference type="NCBI Taxonomy" id="2562237"/>
    <lineage>
        <taxon>Eukaryota</taxon>
        <taxon>Sar</taxon>
        <taxon>Alveolata</taxon>
        <taxon>Dinophyceae</taxon>
        <taxon>Suessiales</taxon>
        <taxon>Symbiodiniaceae</taxon>
        <taxon>Cladocopium</taxon>
    </lineage>
</organism>
<dbReference type="InterPro" id="IPR013103">
    <property type="entry name" value="RVT_2"/>
</dbReference>
<keyword evidence="1" id="KW-0863">Zinc-finger</keyword>
<accession>A0A9P1DPI3</accession>
<feature type="compositionally biased region" description="Basic and acidic residues" evidence="2">
    <location>
        <begin position="1044"/>
        <end position="1065"/>
    </location>
</feature>
<feature type="compositionally biased region" description="Basic and acidic residues" evidence="2">
    <location>
        <begin position="1974"/>
        <end position="1983"/>
    </location>
</feature>
<evidence type="ECO:0000313" key="6">
    <source>
        <dbReference type="EMBL" id="CAL4801539.1"/>
    </source>
</evidence>
<dbReference type="Pfam" id="PF07727">
    <property type="entry name" value="RVT_2"/>
    <property type="match status" value="1"/>
</dbReference>
<feature type="region of interest" description="Disordered" evidence="2">
    <location>
        <begin position="383"/>
        <end position="424"/>
    </location>
</feature>
<dbReference type="Proteomes" id="UP001152797">
    <property type="component" value="Unassembled WGS sequence"/>
</dbReference>
<dbReference type="PANTHER" id="PTHR11439">
    <property type="entry name" value="GAG-POL-RELATED RETROTRANSPOSON"/>
    <property type="match status" value="1"/>
</dbReference>
<dbReference type="PROSITE" id="PS50103">
    <property type="entry name" value="ZF_C3H1"/>
    <property type="match status" value="1"/>
</dbReference>
<feature type="zinc finger region" description="C3H1-type" evidence="1">
    <location>
        <begin position="338"/>
        <end position="366"/>
    </location>
</feature>
<dbReference type="OrthoDB" id="415601at2759"/>
<feature type="compositionally biased region" description="Acidic residues" evidence="2">
    <location>
        <begin position="1020"/>
        <end position="1031"/>
    </location>
</feature>
<feature type="compositionally biased region" description="Low complexity" evidence="2">
    <location>
        <begin position="2028"/>
        <end position="2041"/>
    </location>
</feature>
<feature type="domain" description="C3H1-type" evidence="3">
    <location>
        <begin position="338"/>
        <end position="366"/>
    </location>
</feature>
<evidence type="ECO:0000256" key="2">
    <source>
        <dbReference type="SAM" id="MobiDB-lite"/>
    </source>
</evidence>
<dbReference type="GO" id="GO:0008270">
    <property type="term" value="F:zinc ion binding"/>
    <property type="evidence" value="ECO:0007669"/>
    <property type="project" value="UniProtKB-KW"/>
</dbReference>
<dbReference type="InterPro" id="IPR000571">
    <property type="entry name" value="Znf_CCCH"/>
</dbReference>
<feature type="compositionally biased region" description="Low complexity" evidence="2">
    <location>
        <begin position="438"/>
        <end position="453"/>
    </location>
</feature>
<feature type="compositionally biased region" description="Basic and acidic residues" evidence="2">
    <location>
        <begin position="2042"/>
        <end position="2053"/>
    </location>
</feature>
<keyword evidence="1" id="KW-0862">Zinc</keyword>
<feature type="region of interest" description="Disordered" evidence="2">
    <location>
        <begin position="315"/>
        <end position="335"/>
    </location>
</feature>
<dbReference type="EMBL" id="CAMXCT010006235">
    <property type="protein sequence ID" value="CAI4014227.1"/>
    <property type="molecule type" value="Genomic_DNA"/>
</dbReference>
<evidence type="ECO:0000313" key="7">
    <source>
        <dbReference type="Proteomes" id="UP001152797"/>
    </source>
</evidence>
<dbReference type="EMBL" id="CAMXCT030006235">
    <property type="protein sequence ID" value="CAL4801539.1"/>
    <property type="molecule type" value="Genomic_DNA"/>
</dbReference>
<sequence>MSGEAQQPGGERPSAETGAAGFTEKSLEFMCLMMENMKELQRKYQEDREEGGSIRGIEVVRSGAQELPPLPAWSSNQSPLQLSDWLLLIEPVVSDLTATAETWWKTLLKEAEGWYQSHMKMSPLERLQHGHGTPPSLTQEKWQRLERRMSTMMLQAMPEQVREELVSTRRMSVFSIITHLYVIYCPGGISEKQNLLKNLEDPAEVQTLGDAPMALRKWIRWRQRATEIGAITPDPALLVRGLLRMTKKVLETNRELQFRVSLARHGLGIDTVPTLESVTQFAMHLLSECEQLSQMEKKTVPNNAKVEPKVKMMEYEKEDTKGKGKGREKTAEEDRGERQKVVKCKFYLTPEGCRKGRDCKFSHTEKDGKRRCYVCGAEEHLAPACPRKGTGEGSPPKQKGAKVEEGVKTGEVKTGEETKEESETMKGLIEEANKMLRSLTSHSTSSPNSSSASNRDEDSRSEMLARLQAQLNSLKVFKLGRIGAGLGRGLIDSGATHALRPSREEEDTHKLKEVSVTLADGKSIQLHMSPGGSMITSDQNIEPIVPMGSLIDALGCVVSWSKGALQVQHPIRGLLPVEDCGGCPQIPRKLALELISEIEDCNKGVSLNRLDIEEELGWMRRLLQAHPVLSRLPDWLQKKLVVQPGEWESLPLNRRQRRTLKTEGFALHLYSGEDSGHTLQRSMRCQGSKTRRLLEVDVKKGQAYDMLADEGIYATLLRAALSGKILAVLGGPNCRSRSVLRHRPIEGQPWAPRPVRCWEGGEFGAHWINKKEEKMIQEDDTLLWRMIFLYMISEYVRKAQLRPDPVHFALEQPASPKTYQPAAVSFWDTTEWHDLRKEFQLKEVTFNQGCLGGMATKPTTLGTTFDLCLEDHKMGPLLPAQPVESSKQLERWAPGLMNAVSEAVITQVFKGTPQLRALTYEEHVAFGHVPYRRDCPVCLQSSQQIFPHRRNKHPQTGVLALDTCGPLLPSSDVGGWKCRYFLAGAYTYMVPKGTEKMIGQPEEEGGLEEAPVLDLFAEEPEGDDQEADEQPPDGLLPRGAELPEESRLEDSGGEEEKERGDKDQDGQQEAEDGPQSEDKDYEIRVFKMALPLRSKKAREVTRVAMEMVLKLKIDGYHVNRIHSDRGHEFLGLDKKPEFPRFLQEVLVRRRRWKKPAFEPMVEVARYLGPAPEDNGHWIKVNDEAPRVTRCYMQKAIERPEEGVWLAIEREVLDALTKRRRLREKTTVRRLKMEEKEEGEDEAVRLAKMRNRFTRMVEEETKAMLDDSPEMITEEIDILAKLKKMLDSHEKGEDDEVLQTKIISLLEVSKNWNDWLPAVDAEVTSLLEEKEAFEEVSGEKLEELLKDAEKRGIPVEFLPSKLVCTKKPGKRGGRNKIRWVICGNFEQVKEGENTFSSGADASALRLLIVAASKFQWEAGTIDIKTAFLNATMCPEDQPSLLLVKPPMLLLEKKYMKPGTYYMPKRAVYGLRRSPKLWGDCRDDELEVMKLEVEEEEGQMTSLRLCPLASEPNLWRIEAEESEAESDTQSNFAPLPLKGLLMTYVDDILVTGSRKVVDAVMEKIRTIWTTSEPDQVGEKPIRFLGVEISKTFDVTKNRDVWYVNQQSYIKDLLAQDQEAPDRKIPITKDQSQLPEEEGRTPELIRSAQKATGEMLWLVTRTRLDLMYAVSKMGSCVTKAPQKVLQIYQQIKGYLKSTMDEGICFDAAGAETLMIEAMSDASFAPEGDVSHGAFIIMVASCPVFWRSGRQSFVTLSTAEAEMMEIVESMVAGESIGAIADELFGPLQRKSWTDSQSAQSILTTDGGSWRTRHLRLRASAARSSILQGTWFLQHVAGNQMIADIGTKPLASERIRYLKKEMNLVQVPQPKEHEKKEEKVFEEKGEGVGIQKAAAALKLLTLAAAISAAKGEHEETEKEDQENSTLELKVMMVVFALIIVLLTIVSQHLWKVGVRRLEMSWSNQAGSSSRSLPAGAAAQREEEEKENGGEGMAAVAGQLSQRPTYLPPGGEGMAAVADHTPQRPTYLPPGEGSSSPLEDSTSSSEDTPYRPLDERHIPGFDLDRVMQEIADEETNLYEEAQRNPERFQNYENSEERARAAFQVLTTRYGRVYHYQSQCRYLSSVQTGANRESAWCRICWAITAQTRGPPPPGVPLWIDHWGGDYHVDSRCPRCDPEKMFPACQGCGESAG</sequence>
<dbReference type="EMBL" id="CAMXCT020006235">
    <property type="protein sequence ID" value="CAL1167602.1"/>
    <property type="molecule type" value="Genomic_DNA"/>
</dbReference>
<evidence type="ECO:0000259" key="3">
    <source>
        <dbReference type="PROSITE" id="PS50103"/>
    </source>
</evidence>
<feature type="region of interest" description="Disordered" evidence="2">
    <location>
        <begin position="1020"/>
        <end position="1082"/>
    </location>
</feature>
<reference evidence="5" key="2">
    <citation type="submission" date="2024-04" db="EMBL/GenBank/DDBJ databases">
        <authorList>
            <person name="Chen Y."/>
            <person name="Shah S."/>
            <person name="Dougan E. K."/>
            <person name="Thang M."/>
            <person name="Chan C."/>
        </authorList>
    </citation>
    <scope>NUCLEOTIDE SEQUENCE [LARGE SCALE GENOMIC DNA]</scope>
</reference>
<feature type="compositionally biased region" description="Basic and acidic residues" evidence="2">
    <location>
        <begin position="401"/>
        <end position="424"/>
    </location>
</feature>
<keyword evidence="1" id="KW-0479">Metal-binding</keyword>
<reference evidence="4" key="1">
    <citation type="submission" date="2022-10" db="EMBL/GenBank/DDBJ databases">
        <authorList>
            <person name="Chen Y."/>
            <person name="Dougan E. K."/>
            <person name="Chan C."/>
            <person name="Rhodes N."/>
            <person name="Thang M."/>
        </authorList>
    </citation>
    <scope>NUCLEOTIDE SEQUENCE</scope>
</reference>
<evidence type="ECO:0000256" key="1">
    <source>
        <dbReference type="PROSITE-ProRule" id="PRU00723"/>
    </source>
</evidence>
<feature type="region of interest" description="Disordered" evidence="2">
    <location>
        <begin position="438"/>
        <end position="461"/>
    </location>
</feature>
<dbReference type="CDD" id="cd09272">
    <property type="entry name" value="RNase_HI_RT_Ty1"/>
    <property type="match status" value="1"/>
</dbReference>